<evidence type="ECO:0000313" key="5">
    <source>
        <dbReference type="EnsemblProtists" id="EKX37798"/>
    </source>
</evidence>
<dbReference type="eggNOG" id="KOG4412">
    <property type="taxonomic scope" value="Eukaryota"/>
</dbReference>
<dbReference type="Pfam" id="PF00023">
    <property type="entry name" value="Ank"/>
    <property type="match status" value="2"/>
</dbReference>
<dbReference type="HOGENOM" id="CLU_000134_18_1_1"/>
<dbReference type="OMA" id="YLEICHL"/>
<dbReference type="PROSITE" id="PS50088">
    <property type="entry name" value="ANK_REPEAT"/>
    <property type="match status" value="3"/>
</dbReference>
<dbReference type="Gene3D" id="1.25.40.20">
    <property type="entry name" value="Ankyrin repeat-containing domain"/>
    <property type="match status" value="2"/>
</dbReference>
<name>L1INH4_GUITC</name>
<gene>
    <name evidence="4" type="ORF">GUITHDRAFT_55771</name>
</gene>
<dbReference type="SMART" id="SM00248">
    <property type="entry name" value="ANK"/>
    <property type="match status" value="4"/>
</dbReference>
<feature type="repeat" description="ANK" evidence="3">
    <location>
        <begin position="108"/>
        <end position="140"/>
    </location>
</feature>
<dbReference type="RefSeq" id="XP_005824778.1">
    <property type="nucleotide sequence ID" value="XM_005824721.1"/>
</dbReference>
<reference evidence="4 6" key="1">
    <citation type="journal article" date="2012" name="Nature">
        <title>Algal genomes reveal evolutionary mosaicism and the fate of nucleomorphs.</title>
        <authorList>
            <consortium name="DOE Joint Genome Institute"/>
            <person name="Curtis B.A."/>
            <person name="Tanifuji G."/>
            <person name="Burki F."/>
            <person name="Gruber A."/>
            <person name="Irimia M."/>
            <person name="Maruyama S."/>
            <person name="Arias M.C."/>
            <person name="Ball S.G."/>
            <person name="Gile G.H."/>
            <person name="Hirakawa Y."/>
            <person name="Hopkins J.F."/>
            <person name="Kuo A."/>
            <person name="Rensing S.A."/>
            <person name="Schmutz J."/>
            <person name="Symeonidi A."/>
            <person name="Elias M."/>
            <person name="Eveleigh R.J."/>
            <person name="Herman E.K."/>
            <person name="Klute M.J."/>
            <person name="Nakayama T."/>
            <person name="Obornik M."/>
            <person name="Reyes-Prieto A."/>
            <person name="Armbrust E.V."/>
            <person name="Aves S.J."/>
            <person name="Beiko R.G."/>
            <person name="Coutinho P."/>
            <person name="Dacks J.B."/>
            <person name="Durnford D.G."/>
            <person name="Fast N.M."/>
            <person name="Green B.R."/>
            <person name="Grisdale C.J."/>
            <person name="Hempel F."/>
            <person name="Henrissat B."/>
            <person name="Hoppner M.P."/>
            <person name="Ishida K."/>
            <person name="Kim E."/>
            <person name="Koreny L."/>
            <person name="Kroth P.G."/>
            <person name="Liu Y."/>
            <person name="Malik S.B."/>
            <person name="Maier U.G."/>
            <person name="McRose D."/>
            <person name="Mock T."/>
            <person name="Neilson J.A."/>
            <person name="Onodera N.T."/>
            <person name="Poole A.M."/>
            <person name="Pritham E.J."/>
            <person name="Richards T.A."/>
            <person name="Rocap G."/>
            <person name="Roy S.W."/>
            <person name="Sarai C."/>
            <person name="Schaack S."/>
            <person name="Shirato S."/>
            <person name="Slamovits C.H."/>
            <person name="Spencer D.F."/>
            <person name="Suzuki S."/>
            <person name="Worden A.Z."/>
            <person name="Zauner S."/>
            <person name="Barry K."/>
            <person name="Bell C."/>
            <person name="Bharti A.K."/>
            <person name="Crow J.A."/>
            <person name="Grimwood J."/>
            <person name="Kramer R."/>
            <person name="Lindquist E."/>
            <person name="Lucas S."/>
            <person name="Salamov A."/>
            <person name="McFadden G.I."/>
            <person name="Lane C.E."/>
            <person name="Keeling P.J."/>
            <person name="Gray M.W."/>
            <person name="Grigoriev I.V."/>
            <person name="Archibald J.M."/>
        </authorList>
    </citation>
    <scope>NUCLEOTIDE SEQUENCE</scope>
    <source>
        <strain evidence="4 6">CCMP2712</strain>
    </source>
</reference>
<keyword evidence="2 3" id="KW-0040">ANK repeat</keyword>
<dbReference type="PRINTS" id="PR01415">
    <property type="entry name" value="ANKYRIN"/>
</dbReference>
<feature type="non-terminal residue" evidence="4">
    <location>
        <position position="1"/>
    </location>
</feature>
<dbReference type="STRING" id="905079.L1INH4"/>
<dbReference type="PANTHER" id="PTHR24188">
    <property type="entry name" value="ANKYRIN REPEAT PROTEIN"/>
    <property type="match status" value="1"/>
</dbReference>
<evidence type="ECO:0000256" key="1">
    <source>
        <dbReference type="ARBA" id="ARBA00022737"/>
    </source>
</evidence>
<reference evidence="5" key="3">
    <citation type="submission" date="2015-06" db="UniProtKB">
        <authorList>
            <consortium name="EnsemblProtists"/>
        </authorList>
    </citation>
    <scope>IDENTIFICATION</scope>
</reference>
<feature type="repeat" description="ANK" evidence="3">
    <location>
        <begin position="7"/>
        <end position="39"/>
    </location>
</feature>
<feature type="non-terminal residue" evidence="4">
    <location>
        <position position="145"/>
    </location>
</feature>
<dbReference type="SUPFAM" id="SSF48403">
    <property type="entry name" value="Ankyrin repeat"/>
    <property type="match status" value="1"/>
</dbReference>
<reference evidence="6" key="2">
    <citation type="submission" date="2012-11" db="EMBL/GenBank/DDBJ databases">
        <authorList>
            <person name="Kuo A."/>
            <person name="Curtis B.A."/>
            <person name="Tanifuji G."/>
            <person name="Burki F."/>
            <person name="Gruber A."/>
            <person name="Irimia M."/>
            <person name="Maruyama S."/>
            <person name="Arias M.C."/>
            <person name="Ball S.G."/>
            <person name="Gile G.H."/>
            <person name="Hirakawa Y."/>
            <person name="Hopkins J.F."/>
            <person name="Rensing S.A."/>
            <person name="Schmutz J."/>
            <person name="Symeonidi A."/>
            <person name="Elias M."/>
            <person name="Eveleigh R.J."/>
            <person name="Herman E.K."/>
            <person name="Klute M.J."/>
            <person name="Nakayama T."/>
            <person name="Obornik M."/>
            <person name="Reyes-Prieto A."/>
            <person name="Armbrust E.V."/>
            <person name="Aves S.J."/>
            <person name="Beiko R.G."/>
            <person name="Coutinho P."/>
            <person name="Dacks J.B."/>
            <person name="Durnford D.G."/>
            <person name="Fast N.M."/>
            <person name="Green B.R."/>
            <person name="Grisdale C."/>
            <person name="Hempe F."/>
            <person name="Henrissat B."/>
            <person name="Hoppner M.P."/>
            <person name="Ishida K.-I."/>
            <person name="Kim E."/>
            <person name="Koreny L."/>
            <person name="Kroth P.G."/>
            <person name="Liu Y."/>
            <person name="Malik S.-B."/>
            <person name="Maier U.G."/>
            <person name="McRose D."/>
            <person name="Mock T."/>
            <person name="Neilson J.A."/>
            <person name="Onodera N.T."/>
            <person name="Poole A.M."/>
            <person name="Pritham E.J."/>
            <person name="Richards T.A."/>
            <person name="Rocap G."/>
            <person name="Roy S.W."/>
            <person name="Sarai C."/>
            <person name="Schaack S."/>
            <person name="Shirato S."/>
            <person name="Slamovits C.H."/>
            <person name="Spencer D.F."/>
            <person name="Suzuki S."/>
            <person name="Worden A.Z."/>
            <person name="Zauner S."/>
            <person name="Barry K."/>
            <person name="Bell C."/>
            <person name="Bharti A.K."/>
            <person name="Crow J.A."/>
            <person name="Grimwood J."/>
            <person name="Kramer R."/>
            <person name="Lindquist E."/>
            <person name="Lucas S."/>
            <person name="Salamov A."/>
            <person name="McFadden G.I."/>
            <person name="Lane C.E."/>
            <person name="Keeling P.J."/>
            <person name="Gray M.W."/>
            <person name="Grigoriev I.V."/>
            <person name="Archibald J.M."/>
        </authorList>
    </citation>
    <scope>NUCLEOTIDE SEQUENCE</scope>
    <source>
        <strain evidence="6">CCMP2712</strain>
    </source>
</reference>
<evidence type="ECO:0000256" key="3">
    <source>
        <dbReference type="PROSITE-ProRule" id="PRU00023"/>
    </source>
</evidence>
<keyword evidence="6" id="KW-1185">Reference proteome</keyword>
<dbReference type="PROSITE" id="PS50297">
    <property type="entry name" value="ANK_REP_REGION"/>
    <property type="match status" value="3"/>
</dbReference>
<feature type="repeat" description="ANK" evidence="3">
    <location>
        <begin position="40"/>
        <end position="72"/>
    </location>
</feature>
<organism evidence="4">
    <name type="scientific">Guillardia theta (strain CCMP2712)</name>
    <name type="common">Cryptophyte</name>
    <dbReference type="NCBI Taxonomy" id="905079"/>
    <lineage>
        <taxon>Eukaryota</taxon>
        <taxon>Cryptophyceae</taxon>
        <taxon>Pyrenomonadales</taxon>
        <taxon>Geminigeraceae</taxon>
        <taxon>Guillardia</taxon>
    </lineage>
</organism>
<dbReference type="EMBL" id="JH993055">
    <property type="protein sequence ID" value="EKX37798.1"/>
    <property type="molecule type" value="Genomic_DNA"/>
</dbReference>
<protein>
    <submittedName>
        <fullName evidence="4 5">Uncharacterized protein</fullName>
    </submittedName>
</protein>
<dbReference type="Pfam" id="PF12796">
    <property type="entry name" value="Ank_2"/>
    <property type="match status" value="1"/>
</dbReference>
<dbReference type="AlphaFoldDB" id="L1INH4"/>
<dbReference type="PaxDb" id="55529-EKX37798"/>
<evidence type="ECO:0000313" key="6">
    <source>
        <dbReference type="Proteomes" id="UP000011087"/>
    </source>
</evidence>
<dbReference type="EnsemblProtists" id="EKX37798">
    <property type="protein sequence ID" value="EKX37798"/>
    <property type="gene ID" value="GUITHDRAFT_55771"/>
</dbReference>
<dbReference type="Proteomes" id="UP000011087">
    <property type="component" value="Unassembled WGS sequence"/>
</dbReference>
<dbReference type="InterPro" id="IPR002110">
    <property type="entry name" value="Ankyrin_rpt"/>
</dbReference>
<keyword evidence="1" id="KW-0677">Repeat</keyword>
<dbReference type="InterPro" id="IPR036770">
    <property type="entry name" value="Ankyrin_rpt-contain_sf"/>
</dbReference>
<evidence type="ECO:0000256" key="2">
    <source>
        <dbReference type="ARBA" id="ARBA00023043"/>
    </source>
</evidence>
<accession>L1INH4</accession>
<sequence>IDDKDNIGCTALHWAALNDKVNVMKWLIKEGADLNARGNDGHTPLHWAGLKGFLRATRVLIDAGADLNVQDNWKFTAMIRAAQNGHVLVVLALMYAGADVTIYDADDDGCTALHLAAKKSGGEMCRKLIAAGAEISLTDNKGKTP</sequence>
<evidence type="ECO:0000313" key="4">
    <source>
        <dbReference type="EMBL" id="EKX37798.1"/>
    </source>
</evidence>
<dbReference type="PANTHER" id="PTHR24188:SF29">
    <property type="entry name" value="GH09064P"/>
    <property type="match status" value="1"/>
</dbReference>
<proteinExistence type="predicted"/>
<dbReference type="KEGG" id="gtt:GUITHDRAFT_55771"/>
<dbReference type="OrthoDB" id="10264606at2759"/>
<dbReference type="GeneID" id="17294488"/>